<accession>A0A1V2ID15</accession>
<keyword evidence="2" id="KW-1133">Transmembrane helix</keyword>
<name>A0A1V2ID15_9ACTN</name>
<protein>
    <submittedName>
        <fullName evidence="3">Uncharacterized protein</fullName>
    </submittedName>
</protein>
<feature type="compositionally biased region" description="Low complexity" evidence="1">
    <location>
        <begin position="34"/>
        <end position="54"/>
    </location>
</feature>
<feature type="region of interest" description="Disordered" evidence="1">
    <location>
        <begin position="1"/>
        <end position="150"/>
    </location>
</feature>
<keyword evidence="4" id="KW-1185">Reference proteome</keyword>
<dbReference type="Proteomes" id="UP000188929">
    <property type="component" value="Unassembled WGS sequence"/>
</dbReference>
<organism evidence="3 4">
    <name type="scientific">Pseudofrankia asymbiotica</name>
    <dbReference type="NCBI Taxonomy" id="1834516"/>
    <lineage>
        <taxon>Bacteria</taxon>
        <taxon>Bacillati</taxon>
        <taxon>Actinomycetota</taxon>
        <taxon>Actinomycetes</taxon>
        <taxon>Frankiales</taxon>
        <taxon>Frankiaceae</taxon>
        <taxon>Pseudofrankia</taxon>
    </lineage>
</organism>
<feature type="region of interest" description="Disordered" evidence="1">
    <location>
        <begin position="349"/>
        <end position="417"/>
    </location>
</feature>
<dbReference type="OrthoDB" id="3211307at2"/>
<evidence type="ECO:0000313" key="3">
    <source>
        <dbReference type="EMBL" id="ONH31064.1"/>
    </source>
</evidence>
<evidence type="ECO:0000256" key="2">
    <source>
        <dbReference type="SAM" id="Phobius"/>
    </source>
</evidence>
<comment type="caution">
    <text evidence="3">The sequence shown here is derived from an EMBL/GenBank/DDBJ whole genome shotgun (WGS) entry which is preliminary data.</text>
</comment>
<feature type="compositionally biased region" description="Low complexity" evidence="1">
    <location>
        <begin position="124"/>
        <end position="150"/>
    </location>
</feature>
<dbReference type="AlphaFoldDB" id="A0A1V2ID15"/>
<dbReference type="RefSeq" id="WP_076816145.1">
    <property type="nucleotide sequence ID" value="NZ_MOMC01000019.1"/>
</dbReference>
<feature type="compositionally biased region" description="Low complexity" evidence="1">
    <location>
        <begin position="358"/>
        <end position="381"/>
    </location>
</feature>
<proteinExistence type="predicted"/>
<keyword evidence="2" id="KW-0472">Membrane</keyword>
<feature type="transmembrane region" description="Helical" evidence="2">
    <location>
        <begin position="173"/>
        <end position="195"/>
    </location>
</feature>
<dbReference type="EMBL" id="MOMC01000019">
    <property type="protein sequence ID" value="ONH31064.1"/>
    <property type="molecule type" value="Genomic_DNA"/>
</dbReference>
<evidence type="ECO:0000313" key="4">
    <source>
        <dbReference type="Proteomes" id="UP000188929"/>
    </source>
</evidence>
<gene>
    <name evidence="3" type="ORF">BL253_11060</name>
</gene>
<evidence type="ECO:0000256" key="1">
    <source>
        <dbReference type="SAM" id="MobiDB-lite"/>
    </source>
</evidence>
<keyword evidence="2" id="KW-0812">Transmembrane</keyword>
<sequence length="504" mass="52077">MDNLSVIAGARGERPRPPGSTTVPVTMNRRTTTRDVATSTTRTDGAHAAAGTDAPVPTRPRERTLATSDADANAEAPTITIALPVPRRDESPRSSRMKGRPAPADGPDTGRAWDPRRRPRARDGATAAPHAASAAAASGSARATSDPLGGRVERLLRERLGVTLRAPGRGGRIFLTMTGGAVILIALGSVVLGIGGGPAALRPLTPVTTTAPAAATAEPRQPVNEVAGTPITATRTYLLTSYAPGRGHPSRVEASPRELPVGRRYQHLPRRGDDHMSVAEVVFPLLPAPAACVSRVELRLTLLATEGEPRDEGPYPLAAYPSALTGLAAGKVPATVPTLDLVANRPRGSLDWTRYDDTQPAGDQTATGQAGGDLAAAGQPASDGATTGQPTVGGLAAADQPAGGDATRKAPPAGPREVRADVTELYLRWVAGMPTAQGEISVPLGTPLVLAVRPAFTNILGTWLHTYGGSDTSAPPRLVWNRLIHCSPRPAAPSPPVAPSPRVD</sequence>
<reference evidence="4" key="1">
    <citation type="submission" date="2016-10" db="EMBL/GenBank/DDBJ databases">
        <title>Frankia sp. NRRL B-16386 Genome sequencing.</title>
        <authorList>
            <person name="Ghodhbane-Gtari F."/>
            <person name="Swanson E."/>
            <person name="Gueddou A."/>
            <person name="Hezbri K."/>
            <person name="Ktari K."/>
            <person name="Nouioui I."/>
            <person name="Morris K."/>
            <person name="Simpson S."/>
            <person name="Abebe-Akele F."/>
            <person name="Thomas K."/>
            <person name="Gtari M."/>
            <person name="Tisa L.S."/>
        </authorList>
    </citation>
    <scope>NUCLEOTIDE SEQUENCE [LARGE SCALE GENOMIC DNA]</scope>
    <source>
        <strain evidence="4">NRRL B-16386</strain>
    </source>
</reference>